<organism evidence="4 5">
    <name type="scientific">Trichonephila clavata</name>
    <name type="common">Joro spider</name>
    <name type="synonym">Nephila clavata</name>
    <dbReference type="NCBI Taxonomy" id="2740835"/>
    <lineage>
        <taxon>Eukaryota</taxon>
        <taxon>Metazoa</taxon>
        <taxon>Ecdysozoa</taxon>
        <taxon>Arthropoda</taxon>
        <taxon>Chelicerata</taxon>
        <taxon>Arachnida</taxon>
        <taxon>Araneae</taxon>
        <taxon>Araneomorphae</taxon>
        <taxon>Entelegynae</taxon>
        <taxon>Araneoidea</taxon>
        <taxon>Nephilidae</taxon>
        <taxon>Trichonephila</taxon>
    </lineage>
</organism>
<sequence length="142" mass="16521">MRFENLKKSSAFPFALRPEESRHSFRTKTFRKDRVCDVCQLPIDYQGNSCKNCKYVCHKECEMKPISTNKGFLIFDFSKSLRRESQGFVFHNFDYAVALFFCSSLRSDTPALLSLIQPPVIRKCETAEQSLRFLRAKVCISI</sequence>
<keyword evidence="5" id="KW-1185">Reference proteome</keyword>
<protein>
    <recommendedName>
        <fullName evidence="3">Phorbol-ester/DAG-type domain-containing protein</fullName>
    </recommendedName>
</protein>
<dbReference type="PROSITE" id="PS50081">
    <property type="entry name" value="ZF_DAG_PE_2"/>
    <property type="match status" value="1"/>
</dbReference>
<dbReference type="Proteomes" id="UP000887116">
    <property type="component" value="Unassembled WGS sequence"/>
</dbReference>
<keyword evidence="1" id="KW-0479">Metal-binding</keyword>
<dbReference type="Gene3D" id="3.30.60.20">
    <property type="match status" value="1"/>
</dbReference>
<comment type="caution">
    <text evidence="4">The sequence shown here is derived from an EMBL/GenBank/DDBJ whole genome shotgun (WGS) entry which is preliminary data.</text>
</comment>
<dbReference type="SUPFAM" id="SSF57889">
    <property type="entry name" value="Cysteine-rich domain"/>
    <property type="match status" value="1"/>
</dbReference>
<evidence type="ECO:0000313" key="4">
    <source>
        <dbReference type="EMBL" id="GFQ98553.1"/>
    </source>
</evidence>
<dbReference type="InterPro" id="IPR002219">
    <property type="entry name" value="PKC_DAG/PE"/>
</dbReference>
<dbReference type="InterPro" id="IPR046349">
    <property type="entry name" value="C1-like_sf"/>
</dbReference>
<feature type="domain" description="Phorbol-ester/DAG-type" evidence="3">
    <location>
        <begin position="22"/>
        <end position="69"/>
    </location>
</feature>
<dbReference type="Pfam" id="PF00130">
    <property type="entry name" value="C1_1"/>
    <property type="match status" value="1"/>
</dbReference>
<evidence type="ECO:0000256" key="2">
    <source>
        <dbReference type="ARBA" id="ARBA00022833"/>
    </source>
</evidence>
<dbReference type="AlphaFoldDB" id="A0A8X6L9A4"/>
<reference evidence="4" key="1">
    <citation type="submission" date="2020-07" db="EMBL/GenBank/DDBJ databases">
        <title>Multicomponent nature underlies the extraordinary mechanical properties of spider dragline silk.</title>
        <authorList>
            <person name="Kono N."/>
            <person name="Nakamura H."/>
            <person name="Mori M."/>
            <person name="Yoshida Y."/>
            <person name="Ohtoshi R."/>
            <person name="Malay A.D."/>
            <person name="Moran D.A.P."/>
            <person name="Tomita M."/>
            <person name="Numata K."/>
            <person name="Arakawa K."/>
        </authorList>
    </citation>
    <scope>NUCLEOTIDE SEQUENCE</scope>
</reference>
<keyword evidence="2" id="KW-0862">Zinc</keyword>
<dbReference type="OrthoDB" id="6435210at2759"/>
<proteinExistence type="predicted"/>
<dbReference type="GO" id="GO:0046872">
    <property type="term" value="F:metal ion binding"/>
    <property type="evidence" value="ECO:0007669"/>
    <property type="project" value="UniProtKB-KW"/>
</dbReference>
<accession>A0A8X6L9A4</accession>
<evidence type="ECO:0000259" key="3">
    <source>
        <dbReference type="PROSITE" id="PS50081"/>
    </source>
</evidence>
<dbReference type="SMART" id="SM00109">
    <property type="entry name" value="C1"/>
    <property type="match status" value="1"/>
</dbReference>
<gene>
    <name evidence="4" type="ORF">TNCT_676953</name>
</gene>
<dbReference type="EMBL" id="BMAO01014988">
    <property type="protein sequence ID" value="GFQ98553.1"/>
    <property type="molecule type" value="Genomic_DNA"/>
</dbReference>
<name>A0A8X6L9A4_TRICU</name>
<evidence type="ECO:0000313" key="5">
    <source>
        <dbReference type="Proteomes" id="UP000887116"/>
    </source>
</evidence>
<evidence type="ECO:0000256" key="1">
    <source>
        <dbReference type="ARBA" id="ARBA00022723"/>
    </source>
</evidence>